<protein>
    <submittedName>
        <fullName evidence="1">Uncharacterized protein</fullName>
    </submittedName>
</protein>
<sequence>MQIDEFEAYYAAQRLAARARADGLSGEFLHWTKVAAEVARISPRANMNLASVQAIVDEELRRKGKTVGGAR</sequence>
<comment type="caution">
    <text evidence="1">The sequence shown here is derived from an EMBL/GenBank/DDBJ whole genome shotgun (WGS) entry which is preliminary data.</text>
</comment>
<gene>
    <name evidence="1" type="ORF">ACFPN9_17045</name>
</gene>
<proteinExistence type="predicted"/>
<dbReference type="Proteomes" id="UP001596060">
    <property type="component" value="Unassembled WGS sequence"/>
</dbReference>
<name>A0ABW0P5B3_9HYPH</name>
<accession>A0ABW0P5B3</accession>
<dbReference type="EMBL" id="JBHSLU010000052">
    <property type="protein sequence ID" value="MFC5506959.1"/>
    <property type="molecule type" value="Genomic_DNA"/>
</dbReference>
<keyword evidence="2" id="KW-1185">Reference proteome</keyword>
<evidence type="ECO:0000313" key="1">
    <source>
        <dbReference type="EMBL" id="MFC5506959.1"/>
    </source>
</evidence>
<reference evidence="2" key="1">
    <citation type="journal article" date="2019" name="Int. J. Syst. Evol. Microbiol.">
        <title>The Global Catalogue of Microorganisms (GCM) 10K type strain sequencing project: providing services to taxonomists for standard genome sequencing and annotation.</title>
        <authorList>
            <consortium name="The Broad Institute Genomics Platform"/>
            <consortium name="The Broad Institute Genome Sequencing Center for Infectious Disease"/>
            <person name="Wu L."/>
            <person name="Ma J."/>
        </authorList>
    </citation>
    <scope>NUCLEOTIDE SEQUENCE [LARGE SCALE GENOMIC DNA]</scope>
    <source>
        <strain evidence="2">CCUG 43117</strain>
    </source>
</reference>
<dbReference type="RefSeq" id="WP_377817287.1">
    <property type="nucleotide sequence ID" value="NZ_JBHSLU010000052.1"/>
</dbReference>
<organism evidence="1 2">
    <name type="scientific">Bosea massiliensis</name>
    <dbReference type="NCBI Taxonomy" id="151419"/>
    <lineage>
        <taxon>Bacteria</taxon>
        <taxon>Pseudomonadati</taxon>
        <taxon>Pseudomonadota</taxon>
        <taxon>Alphaproteobacteria</taxon>
        <taxon>Hyphomicrobiales</taxon>
        <taxon>Boseaceae</taxon>
        <taxon>Bosea</taxon>
    </lineage>
</organism>
<evidence type="ECO:0000313" key="2">
    <source>
        <dbReference type="Proteomes" id="UP001596060"/>
    </source>
</evidence>